<dbReference type="RefSeq" id="WP_050659992.1">
    <property type="nucleotide sequence ID" value="NZ_JBLXAC010000008.1"/>
</dbReference>
<keyword evidence="5 16" id="KW-0813">Transport</keyword>
<keyword evidence="10 19" id="KW-0812">Transmembrane</keyword>
<feature type="binding site" evidence="17">
    <location>
        <position position="83"/>
    </location>
    <ligand>
        <name>a ubiquinone</name>
        <dbReference type="ChEBI" id="CHEBI:16389"/>
    </ligand>
</feature>
<dbReference type="PANTHER" id="PTHR38689:SF1">
    <property type="entry name" value="SUCCINATE DEHYDROGENASE HYDROPHOBIC MEMBRANE ANCHOR SUBUNIT"/>
    <property type="match status" value="1"/>
</dbReference>
<keyword evidence="14 18" id="KW-0408">Iron</keyword>
<dbReference type="GO" id="GO:0006099">
    <property type="term" value="P:tricarboxylic acid cycle"/>
    <property type="evidence" value="ECO:0007669"/>
    <property type="project" value="UniProtKB-UniRule"/>
</dbReference>
<gene>
    <name evidence="20" type="ORF">EDC28_10641</name>
</gene>
<evidence type="ECO:0000313" key="21">
    <source>
        <dbReference type="Proteomes" id="UP000268033"/>
    </source>
</evidence>
<protein>
    <recommendedName>
        <fullName evidence="4 16">Succinate dehydrogenase hydrophobic membrane anchor subunit</fullName>
    </recommendedName>
</protein>
<dbReference type="STRING" id="584787.GCA_001247655_01092"/>
<dbReference type="NCBIfam" id="TIGR02968">
    <property type="entry name" value="succ_dehyd_anc"/>
    <property type="match status" value="1"/>
</dbReference>
<comment type="cofactor">
    <cofactor evidence="18">
        <name>heme</name>
        <dbReference type="ChEBI" id="CHEBI:30413"/>
    </cofactor>
    <text evidence="18">The heme is bound between the two transmembrane subunits.</text>
</comment>
<evidence type="ECO:0000256" key="4">
    <source>
        <dbReference type="ARBA" id="ARBA00019425"/>
    </source>
</evidence>
<evidence type="ECO:0000256" key="18">
    <source>
        <dbReference type="PIRSR" id="PIRSR000169-2"/>
    </source>
</evidence>
<dbReference type="OrthoDB" id="5612767at2"/>
<keyword evidence="12 16" id="KW-0249">Electron transport</keyword>
<evidence type="ECO:0000256" key="8">
    <source>
        <dbReference type="ARBA" id="ARBA00022532"/>
    </source>
</evidence>
<dbReference type="UniPathway" id="UPA00223"/>
<dbReference type="Proteomes" id="UP000268033">
    <property type="component" value="Unassembled WGS sequence"/>
</dbReference>
<evidence type="ECO:0000256" key="3">
    <source>
        <dbReference type="ARBA" id="ARBA00005163"/>
    </source>
</evidence>
<feature type="transmembrane region" description="Helical" evidence="19">
    <location>
        <begin position="59"/>
        <end position="80"/>
    </location>
</feature>
<evidence type="ECO:0000256" key="7">
    <source>
        <dbReference type="ARBA" id="ARBA00022519"/>
    </source>
</evidence>
<keyword evidence="7 16" id="KW-0997">Cell inner membrane</keyword>
<feature type="transmembrane region" description="Helical" evidence="19">
    <location>
        <begin position="17"/>
        <end position="39"/>
    </location>
</feature>
<evidence type="ECO:0000256" key="19">
    <source>
        <dbReference type="SAM" id="Phobius"/>
    </source>
</evidence>
<feature type="transmembrane region" description="Helical" evidence="19">
    <location>
        <begin position="92"/>
        <end position="113"/>
    </location>
</feature>
<name>A0A3N1NY81_9GAMM</name>
<evidence type="ECO:0000256" key="6">
    <source>
        <dbReference type="ARBA" id="ARBA00022475"/>
    </source>
</evidence>
<evidence type="ECO:0000256" key="9">
    <source>
        <dbReference type="ARBA" id="ARBA00022617"/>
    </source>
</evidence>
<comment type="subcellular location">
    <subcellularLocation>
        <location evidence="2 16">Cell inner membrane</location>
        <topology evidence="2 16">Multi-pass membrane protein</topology>
    </subcellularLocation>
</comment>
<evidence type="ECO:0000256" key="15">
    <source>
        <dbReference type="ARBA" id="ARBA00023136"/>
    </source>
</evidence>
<dbReference type="AlphaFoldDB" id="A0A3N1NY81"/>
<keyword evidence="11 18" id="KW-0479">Metal-binding</keyword>
<dbReference type="CDD" id="cd03494">
    <property type="entry name" value="SQR_TypeC_SdhD"/>
    <property type="match status" value="1"/>
</dbReference>
<dbReference type="GO" id="GO:0020037">
    <property type="term" value="F:heme binding"/>
    <property type="evidence" value="ECO:0007669"/>
    <property type="project" value="InterPro"/>
</dbReference>
<dbReference type="GO" id="GO:0005886">
    <property type="term" value="C:plasma membrane"/>
    <property type="evidence" value="ECO:0007669"/>
    <property type="project" value="UniProtKB-SubCell"/>
</dbReference>
<keyword evidence="13 19" id="KW-1133">Transmembrane helix</keyword>
<dbReference type="PIRSF" id="PIRSF000169">
    <property type="entry name" value="SDH_D"/>
    <property type="match status" value="1"/>
</dbReference>
<keyword evidence="8 16" id="KW-0816">Tricarboxylic acid cycle</keyword>
<dbReference type="SUPFAM" id="SSF81343">
    <property type="entry name" value="Fumarate reductase respiratory complex transmembrane subunits"/>
    <property type="match status" value="1"/>
</dbReference>
<dbReference type="InterPro" id="IPR034804">
    <property type="entry name" value="SQR/QFR_C/D"/>
</dbReference>
<comment type="pathway">
    <text evidence="3 16">Carbohydrate metabolism; tricarboxylic acid cycle.</text>
</comment>
<dbReference type="InterPro" id="IPR000701">
    <property type="entry name" value="SuccDH_FuR_B_TM-su"/>
</dbReference>
<evidence type="ECO:0000256" key="1">
    <source>
        <dbReference type="ARBA" id="ARBA00004050"/>
    </source>
</evidence>
<evidence type="ECO:0000256" key="16">
    <source>
        <dbReference type="PIRNR" id="PIRNR000169"/>
    </source>
</evidence>
<dbReference type="GO" id="GO:0017004">
    <property type="term" value="P:cytochrome complex assembly"/>
    <property type="evidence" value="ECO:0007669"/>
    <property type="project" value="TreeGrafter"/>
</dbReference>
<evidence type="ECO:0000256" key="12">
    <source>
        <dbReference type="ARBA" id="ARBA00022982"/>
    </source>
</evidence>
<proteinExistence type="predicted"/>
<keyword evidence="9 18" id="KW-0349">Heme</keyword>
<dbReference type="InterPro" id="IPR014312">
    <property type="entry name" value="Succ_DH_anchor"/>
</dbReference>
<reference evidence="20 21" key="1">
    <citation type="submission" date="2018-11" db="EMBL/GenBank/DDBJ databases">
        <title>Genomic Encyclopedia of Type Strains, Phase IV (KMG-IV): sequencing the most valuable type-strain genomes for metagenomic binning, comparative biology and taxonomic classification.</title>
        <authorList>
            <person name="Goeker M."/>
        </authorList>
    </citation>
    <scope>NUCLEOTIDE SEQUENCE [LARGE SCALE GENOMIC DNA]</scope>
    <source>
        <strain evidence="20 21">DSM 21945</strain>
    </source>
</reference>
<comment type="function">
    <text evidence="1 16">Membrane-anchoring subunit of succinate dehydrogenase (SDH).</text>
</comment>
<dbReference type="Gene3D" id="1.20.1300.10">
    <property type="entry name" value="Fumarate reductase/succinate dehydrogenase, transmembrane subunit"/>
    <property type="match status" value="1"/>
</dbReference>
<sequence length="115" mass="12710">MVTNAGTLGRTGVHDYVLVRASAVVMTLYVLFLVGFLVITPDLTYATWTAFFSNLGVKVFTLLTLISLLAHAWIGLWQVLTDYVKPTGLRIVLQFVLNIIAFAYVISGFVILWGV</sequence>
<evidence type="ECO:0000313" key="20">
    <source>
        <dbReference type="EMBL" id="ROQ24794.1"/>
    </source>
</evidence>
<evidence type="ECO:0000256" key="14">
    <source>
        <dbReference type="ARBA" id="ARBA00023004"/>
    </source>
</evidence>
<organism evidence="20 21">
    <name type="scientific">Gallaecimonas pentaromativorans</name>
    <dbReference type="NCBI Taxonomy" id="584787"/>
    <lineage>
        <taxon>Bacteria</taxon>
        <taxon>Pseudomonadati</taxon>
        <taxon>Pseudomonadota</taxon>
        <taxon>Gammaproteobacteria</taxon>
        <taxon>Enterobacterales</taxon>
        <taxon>Gallaecimonadaceae</taxon>
        <taxon>Gallaecimonas</taxon>
    </lineage>
</organism>
<dbReference type="Pfam" id="PF01127">
    <property type="entry name" value="Sdh_cyt"/>
    <property type="match status" value="1"/>
</dbReference>
<dbReference type="GO" id="GO:0009055">
    <property type="term" value="F:electron transfer activity"/>
    <property type="evidence" value="ECO:0007669"/>
    <property type="project" value="TreeGrafter"/>
</dbReference>
<evidence type="ECO:0000256" key="11">
    <source>
        <dbReference type="ARBA" id="ARBA00022723"/>
    </source>
</evidence>
<feature type="binding site" description="axial binding residue" evidence="18">
    <location>
        <position position="71"/>
    </location>
    <ligand>
        <name>heme</name>
        <dbReference type="ChEBI" id="CHEBI:30413"/>
        <note>ligand shared with second transmembrane subunit</note>
    </ligand>
    <ligandPart>
        <name>Fe</name>
        <dbReference type="ChEBI" id="CHEBI:18248"/>
    </ligandPart>
</feature>
<evidence type="ECO:0000256" key="17">
    <source>
        <dbReference type="PIRSR" id="PIRSR000169-1"/>
    </source>
</evidence>
<dbReference type="GO" id="GO:0046872">
    <property type="term" value="F:metal ion binding"/>
    <property type="evidence" value="ECO:0007669"/>
    <property type="project" value="UniProtKB-KW"/>
</dbReference>
<dbReference type="EMBL" id="RJUL01000006">
    <property type="protein sequence ID" value="ROQ24794.1"/>
    <property type="molecule type" value="Genomic_DNA"/>
</dbReference>
<evidence type="ECO:0000256" key="13">
    <source>
        <dbReference type="ARBA" id="ARBA00022989"/>
    </source>
</evidence>
<dbReference type="PANTHER" id="PTHR38689">
    <property type="entry name" value="SUCCINATE DEHYDROGENASE HYDROPHOBIC MEMBRANE ANCHOR SUBUNIT"/>
    <property type="match status" value="1"/>
</dbReference>
<comment type="caution">
    <text evidence="20">The sequence shown here is derived from an EMBL/GenBank/DDBJ whole genome shotgun (WGS) entry which is preliminary data.</text>
</comment>
<keyword evidence="15 16" id="KW-0472">Membrane</keyword>
<evidence type="ECO:0000256" key="5">
    <source>
        <dbReference type="ARBA" id="ARBA00022448"/>
    </source>
</evidence>
<keyword evidence="6 16" id="KW-1003">Cell membrane</keyword>
<keyword evidence="21" id="KW-1185">Reference proteome</keyword>
<accession>A0A3N1NY81</accession>
<evidence type="ECO:0000256" key="10">
    <source>
        <dbReference type="ARBA" id="ARBA00022692"/>
    </source>
</evidence>
<evidence type="ECO:0000256" key="2">
    <source>
        <dbReference type="ARBA" id="ARBA00004429"/>
    </source>
</evidence>